<dbReference type="AlphaFoldDB" id="A0A0D6EFV9"/>
<dbReference type="PANTHER" id="PTHR48493">
    <property type="entry name" value="UBIQUITIN-LIKE DOMAIN-CONTAINING CTD PHOSPHATASE 1"/>
    <property type="match status" value="1"/>
</dbReference>
<reference evidence="3" key="1">
    <citation type="submission" date="2015-02" db="EMBL/GenBank/DDBJ databases">
        <authorList>
            <person name="Gon?alves P."/>
        </authorList>
    </citation>
    <scope>NUCLEOTIDE SEQUENCE [LARGE SCALE GENOMIC DNA]</scope>
</reference>
<evidence type="ECO:0000256" key="1">
    <source>
        <dbReference type="SAM" id="MobiDB-lite"/>
    </source>
</evidence>
<dbReference type="GO" id="GO:0004722">
    <property type="term" value="F:protein serine/threonine phosphatase activity"/>
    <property type="evidence" value="ECO:0007669"/>
    <property type="project" value="TreeGrafter"/>
</dbReference>
<sequence>MGVDLPPQQPPVVTAEAEIATAPTALTDPTPSGSGTTALEASNLDPNLPQELVYAVTCKWKGAGYELKIAEHDTAVLWSLTGVPPERMKLVGLVKGKLPGDEEEVVKLGLGDTAPGKRKEFMMIGTPEGEEHKAVGPSAKDEADIDYAATEALKKAQQAAQSVRNRRKLKEAADALQIDQMAAPRLGKKLLGEFGLGARQVDLSCANGLLLLPNPTMTLCPTYLLSFERQSSTSTAVSSTRLCGKSRTSRRSQSRPISCAFLTRNQAELTRSSVQNVHAPLSSRLPPPHLPLLRRRDLEPDVVAVVRAEASRARRHRPVEAGRLPYRHYAFP</sequence>
<proteinExistence type="predicted"/>
<dbReference type="PANTHER" id="PTHR48493:SF1">
    <property type="entry name" value="UBIQUITIN-LIKE DOMAIN-CONTAINING CTD PHOSPHATASE 1"/>
    <property type="match status" value="1"/>
</dbReference>
<dbReference type="GO" id="GO:0090364">
    <property type="term" value="P:regulation of proteasome assembly"/>
    <property type="evidence" value="ECO:0007669"/>
    <property type="project" value="InterPro"/>
</dbReference>
<dbReference type="Proteomes" id="UP000243876">
    <property type="component" value="Unassembled WGS sequence"/>
</dbReference>
<organism evidence="2 3">
    <name type="scientific">Sporidiobolus salmonicolor</name>
    <name type="common">Yeast-like fungus</name>
    <name type="synonym">Sporobolomyces salmonicolor</name>
    <dbReference type="NCBI Taxonomy" id="5005"/>
    <lineage>
        <taxon>Eukaryota</taxon>
        <taxon>Fungi</taxon>
        <taxon>Dikarya</taxon>
        <taxon>Basidiomycota</taxon>
        <taxon>Pucciniomycotina</taxon>
        <taxon>Microbotryomycetes</taxon>
        <taxon>Sporidiobolales</taxon>
        <taxon>Sporidiobolaceae</taxon>
        <taxon>Sporobolomyces</taxon>
    </lineage>
</organism>
<dbReference type="GO" id="GO:0005634">
    <property type="term" value="C:nucleus"/>
    <property type="evidence" value="ECO:0007669"/>
    <property type="project" value="TreeGrafter"/>
</dbReference>
<feature type="non-terminal residue" evidence="2">
    <location>
        <position position="1"/>
    </location>
</feature>
<evidence type="ECO:0000313" key="2">
    <source>
        <dbReference type="EMBL" id="CEQ38907.1"/>
    </source>
</evidence>
<dbReference type="InterPro" id="IPR051658">
    <property type="entry name" value="UBLCP1"/>
</dbReference>
<feature type="compositionally biased region" description="Low complexity" evidence="1">
    <location>
        <begin position="21"/>
        <end position="31"/>
    </location>
</feature>
<accession>A0A0D6EFV9</accession>
<dbReference type="OrthoDB" id="1711508at2759"/>
<dbReference type="EMBL" id="CENE01000001">
    <property type="protein sequence ID" value="CEQ38907.1"/>
    <property type="molecule type" value="Genomic_DNA"/>
</dbReference>
<dbReference type="Gene3D" id="3.10.20.90">
    <property type="entry name" value="Phosphatidylinositol 3-kinase Catalytic Subunit, Chain A, domain 1"/>
    <property type="match status" value="1"/>
</dbReference>
<name>A0A0D6EFV9_SPOSA</name>
<feature type="region of interest" description="Disordered" evidence="1">
    <location>
        <begin position="21"/>
        <end position="43"/>
    </location>
</feature>
<gene>
    <name evidence="2" type="primary">SPOSA6832_00398</name>
</gene>
<keyword evidence="3" id="KW-1185">Reference proteome</keyword>
<protein>
    <submittedName>
        <fullName evidence="2">SPOSA6832_00398-mRNA-1:cds</fullName>
    </submittedName>
</protein>
<evidence type="ECO:0000313" key="3">
    <source>
        <dbReference type="Proteomes" id="UP000243876"/>
    </source>
</evidence>